<gene>
    <name evidence="1" type="ORF">KPSA1_00454</name>
</gene>
<keyword evidence="1" id="KW-0240">DNA-directed RNA polymerase</keyword>
<dbReference type="Proteomes" id="UP000247480">
    <property type="component" value="Unassembled WGS sequence"/>
</dbReference>
<protein>
    <submittedName>
        <fullName evidence="1">DNA-directed RNA polymerase</fullName>
    </submittedName>
</protein>
<keyword evidence="1" id="KW-0804">Transcription</keyword>
<dbReference type="RefSeq" id="WP_017699280.1">
    <property type="nucleotide sequence ID" value="NZ_AP019411.1"/>
</dbReference>
<sequence>MQEDMTIVTVEHPSYWRDYFANLDKNPLGLAVWRGIFDDTELSEFITLPGESIEDAILRHQRKLIAMLEALEEIQPPELEWLITRLRQELKL</sequence>
<dbReference type="GO" id="GO:0000428">
    <property type="term" value="C:DNA-directed RNA polymerase complex"/>
    <property type="evidence" value="ECO:0007669"/>
    <property type="project" value="UniProtKB-KW"/>
</dbReference>
<evidence type="ECO:0000313" key="2">
    <source>
        <dbReference type="Proteomes" id="UP000247480"/>
    </source>
</evidence>
<dbReference type="AlphaFoldDB" id="A0A2V0Q474"/>
<dbReference type="EMBL" id="BGJZ01000016">
    <property type="protein sequence ID" value="GBH07121.1"/>
    <property type="molecule type" value="Genomic_DNA"/>
</dbReference>
<evidence type="ECO:0000313" key="1">
    <source>
        <dbReference type="EMBL" id="GBH07121.1"/>
    </source>
</evidence>
<reference evidence="1 2" key="1">
    <citation type="submission" date="2018-04" db="EMBL/GenBank/DDBJ databases">
        <title>Draft genome sequence of Pseudomonas syringae pv. actinidiae biovar 1 strains isolated from kiwifruit in Kagawa prefecture.</title>
        <authorList>
            <person name="Tabuchi M."/>
            <person name="Saito M."/>
            <person name="Fujiwara S."/>
            <person name="Sasa N."/>
            <person name="Akimitsu K."/>
            <person name="Gomi K."/>
            <person name="Konishi-Sugita S."/>
            <person name="Hamano K."/>
            <person name="Kataoka I."/>
        </authorList>
    </citation>
    <scope>NUCLEOTIDE SEQUENCE [LARGE SCALE GENOMIC DNA]</scope>
    <source>
        <strain evidence="1 2">MAFF212206</strain>
    </source>
</reference>
<name>A0A2V0Q474_PSESF</name>
<accession>A0A2V0Q474</accession>
<organism evidence="1 2">
    <name type="scientific">Pseudomonas syringae pv. actinidiae</name>
    <dbReference type="NCBI Taxonomy" id="103796"/>
    <lineage>
        <taxon>Bacteria</taxon>
        <taxon>Pseudomonadati</taxon>
        <taxon>Pseudomonadota</taxon>
        <taxon>Gammaproteobacteria</taxon>
        <taxon>Pseudomonadales</taxon>
        <taxon>Pseudomonadaceae</taxon>
        <taxon>Pseudomonas</taxon>
        <taxon>Pseudomonas syringae</taxon>
    </lineage>
</organism>
<proteinExistence type="predicted"/>
<comment type="caution">
    <text evidence="1">The sequence shown here is derived from an EMBL/GenBank/DDBJ whole genome shotgun (WGS) entry which is preliminary data.</text>
</comment>